<evidence type="ECO:0000313" key="2">
    <source>
        <dbReference type="Proteomes" id="UP001501470"/>
    </source>
</evidence>
<evidence type="ECO:0000313" key="1">
    <source>
        <dbReference type="EMBL" id="GAA1572517.1"/>
    </source>
</evidence>
<name>A0ABP4P2U0_9ACTN</name>
<keyword evidence="2" id="KW-1185">Reference proteome</keyword>
<proteinExistence type="predicted"/>
<reference evidence="2" key="1">
    <citation type="journal article" date="2019" name="Int. J. Syst. Evol. Microbiol.">
        <title>The Global Catalogue of Microorganisms (GCM) 10K type strain sequencing project: providing services to taxonomists for standard genome sequencing and annotation.</title>
        <authorList>
            <consortium name="The Broad Institute Genomics Platform"/>
            <consortium name="The Broad Institute Genome Sequencing Center for Infectious Disease"/>
            <person name="Wu L."/>
            <person name="Ma J."/>
        </authorList>
    </citation>
    <scope>NUCLEOTIDE SEQUENCE [LARGE SCALE GENOMIC DNA]</scope>
    <source>
        <strain evidence="2">JCM 15933</strain>
    </source>
</reference>
<sequence length="116" mass="12089">MPARSPAVTIGWTSTVRRQGSAAALRPGGAGATATARDTTAPAVSACLSLGVMHRILSHRPCAELVEGCLPVSLPGADIGFLTVCRRFESCRGHVTELQNRSAFGRSLIVDANFAL</sequence>
<dbReference type="Proteomes" id="UP001501470">
    <property type="component" value="Unassembled WGS sequence"/>
</dbReference>
<accession>A0ABP4P2U0</accession>
<protein>
    <submittedName>
        <fullName evidence="1">Uncharacterized protein</fullName>
    </submittedName>
</protein>
<comment type="caution">
    <text evidence="1">The sequence shown here is derived from an EMBL/GenBank/DDBJ whole genome shotgun (WGS) entry which is preliminary data.</text>
</comment>
<dbReference type="EMBL" id="BAAAQD010000048">
    <property type="protein sequence ID" value="GAA1572517.1"/>
    <property type="molecule type" value="Genomic_DNA"/>
</dbReference>
<organism evidence="1 2">
    <name type="scientific">Dactylosporangium maewongense</name>
    <dbReference type="NCBI Taxonomy" id="634393"/>
    <lineage>
        <taxon>Bacteria</taxon>
        <taxon>Bacillati</taxon>
        <taxon>Actinomycetota</taxon>
        <taxon>Actinomycetes</taxon>
        <taxon>Micromonosporales</taxon>
        <taxon>Micromonosporaceae</taxon>
        <taxon>Dactylosporangium</taxon>
    </lineage>
</organism>
<gene>
    <name evidence="1" type="ORF">GCM10009827_113150</name>
</gene>